<keyword evidence="5 7" id="KW-1133">Transmembrane helix</keyword>
<dbReference type="Pfam" id="PF01757">
    <property type="entry name" value="Acyl_transf_3"/>
    <property type="match status" value="1"/>
</dbReference>
<evidence type="ECO:0000313" key="10">
    <source>
        <dbReference type="EMBL" id="OTO08016.1"/>
    </source>
</evidence>
<keyword evidence="11" id="KW-1185">Reference proteome</keyword>
<evidence type="ECO:0000256" key="4">
    <source>
        <dbReference type="ARBA" id="ARBA00022692"/>
    </source>
</evidence>
<dbReference type="GO" id="GO:0016413">
    <property type="term" value="F:O-acetyltransferase activity"/>
    <property type="evidence" value="ECO:0007669"/>
    <property type="project" value="TreeGrafter"/>
</dbReference>
<dbReference type="Proteomes" id="UP000195139">
    <property type="component" value="Unassembled WGS sequence"/>
</dbReference>
<feature type="transmembrane region" description="Helical" evidence="7">
    <location>
        <begin position="226"/>
        <end position="247"/>
    </location>
</feature>
<dbReference type="STRING" id="1834181.A5880_002286"/>
<proteinExistence type="inferred from homology"/>
<feature type="transmembrane region" description="Helical" evidence="7">
    <location>
        <begin position="290"/>
        <end position="310"/>
    </location>
</feature>
<reference evidence="9 11" key="2">
    <citation type="submission" date="2018-07" db="EMBL/GenBank/DDBJ databases">
        <title>The Genome Sequence of Enterococcus sp. DIV0659b.</title>
        <authorList>
            <consortium name="The Broad Institute Genomics Platform"/>
            <consortium name="The Broad Institute Genomic Center for Infectious Diseases"/>
            <person name="Earl A."/>
            <person name="Manson A."/>
            <person name="Schwartman J."/>
            <person name="Gilmore M."/>
            <person name="Abouelleil A."/>
            <person name="Cao P."/>
            <person name="Chapman S."/>
            <person name="Cusick C."/>
            <person name="Shea T."/>
            <person name="Young S."/>
            <person name="Neafsey D."/>
            <person name="Nusbaum C."/>
            <person name="Birren B."/>
        </authorList>
    </citation>
    <scope>NUCLEOTIDE SEQUENCE [LARGE SCALE GENOMIC DNA]</scope>
    <source>
        <strain evidence="9 11">4G2_DIV0659</strain>
    </source>
</reference>
<protein>
    <recommendedName>
        <fullName evidence="8">Acyltransferase 3 domain-containing protein</fullName>
    </recommendedName>
</protein>
<dbReference type="OrthoDB" id="5808342at2"/>
<comment type="caution">
    <text evidence="10">The sequence shown here is derived from an EMBL/GenBank/DDBJ whole genome shotgun (WGS) entry which is preliminary data.</text>
</comment>
<dbReference type="EMBL" id="NGLE01000003">
    <property type="protein sequence ID" value="OTO08016.1"/>
    <property type="molecule type" value="Genomic_DNA"/>
</dbReference>
<feature type="transmembrane region" description="Helical" evidence="7">
    <location>
        <begin position="132"/>
        <end position="149"/>
    </location>
</feature>
<evidence type="ECO:0000256" key="7">
    <source>
        <dbReference type="SAM" id="Phobius"/>
    </source>
</evidence>
<evidence type="ECO:0000256" key="3">
    <source>
        <dbReference type="ARBA" id="ARBA00022475"/>
    </source>
</evidence>
<dbReference type="GO" id="GO:0009246">
    <property type="term" value="P:enterobacterial common antigen biosynthetic process"/>
    <property type="evidence" value="ECO:0007669"/>
    <property type="project" value="TreeGrafter"/>
</dbReference>
<keyword evidence="6 7" id="KW-0472">Membrane</keyword>
<name>A0A242CCU5_9ENTE</name>
<feature type="transmembrane region" description="Helical" evidence="7">
    <location>
        <begin position="189"/>
        <end position="214"/>
    </location>
</feature>
<organism evidence="10">
    <name type="scientific">Candidatus Enterococcus mansonii</name>
    <dbReference type="NCBI Taxonomy" id="1834181"/>
    <lineage>
        <taxon>Bacteria</taxon>
        <taxon>Bacillati</taxon>
        <taxon>Bacillota</taxon>
        <taxon>Bacilli</taxon>
        <taxon>Lactobacillales</taxon>
        <taxon>Enterococcaceae</taxon>
        <taxon>Enterococcus</taxon>
    </lineage>
</organism>
<dbReference type="PANTHER" id="PTHR40074">
    <property type="entry name" value="O-ACETYLTRANSFERASE WECH"/>
    <property type="match status" value="1"/>
</dbReference>
<feature type="domain" description="Acyltransferase 3" evidence="8">
    <location>
        <begin position="15"/>
        <end position="333"/>
    </location>
</feature>
<gene>
    <name evidence="9" type="ORF">A5880_001150</name>
    <name evidence="10" type="ORF">A5880_002286</name>
</gene>
<accession>A0A242CCU5</accession>
<dbReference type="EMBL" id="NGLE02000001">
    <property type="protein sequence ID" value="MEI5993603.1"/>
    <property type="molecule type" value="Genomic_DNA"/>
</dbReference>
<evidence type="ECO:0000256" key="6">
    <source>
        <dbReference type="ARBA" id="ARBA00023136"/>
    </source>
</evidence>
<dbReference type="GO" id="GO:0005886">
    <property type="term" value="C:plasma membrane"/>
    <property type="evidence" value="ECO:0007669"/>
    <property type="project" value="UniProtKB-SubCell"/>
</dbReference>
<feature type="transmembrane region" description="Helical" evidence="7">
    <location>
        <begin position="86"/>
        <end position="103"/>
    </location>
</feature>
<keyword evidence="3" id="KW-1003">Cell membrane</keyword>
<dbReference type="AlphaFoldDB" id="A0A242CCU5"/>
<sequence>MSGINTQVSKQTNSNNGIDLIKYGAAILIICFHCERVIQDPVVHHLFKNVLCRIAVPYFLISTSYFVRRGYDGSPGYLKRYVTSSIRSYLFWSLIYLPIGFVWIQENYSLEPYLYPIALLAGLVYTGTYYHLWYIPAMIFGLIFAHWFIKKKGYALLFGLTFILSLFGSLETYYGYIEFEPLKAFFDQYLNLFITTRNGLFFTLVFVVVGYFLWDYHEKIAAFQKYFGLLVVLFGGLLVGEGLIVYANTGIDKNFMWSLIPFTAIFFCWSMTLNLKIAVDFKQLRDLGKYYFFIHPLCILWAASLVDSYHFLANSWLQLIVTLVATHLLSSLMITISKQLPGYYFGLQMMLRVNNGYLNLGKR</sequence>
<keyword evidence="4 7" id="KW-0812">Transmembrane</keyword>
<dbReference type="InterPro" id="IPR002656">
    <property type="entry name" value="Acyl_transf_3_dom"/>
</dbReference>
<evidence type="ECO:0000313" key="11">
    <source>
        <dbReference type="Proteomes" id="UP000195139"/>
    </source>
</evidence>
<evidence type="ECO:0000313" key="9">
    <source>
        <dbReference type="EMBL" id="MEI5993603.1"/>
    </source>
</evidence>
<dbReference type="PANTHER" id="PTHR40074:SF2">
    <property type="entry name" value="O-ACETYLTRANSFERASE WECH"/>
    <property type="match status" value="1"/>
</dbReference>
<comment type="similarity">
    <text evidence="2">Belongs to the acyltransferase 3 family.</text>
</comment>
<dbReference type="RefSeq" id="WP_086331158.1">
    <property type="nucleotide sequence ID" value="NZ_NGLE02000001.1"/>
</dbReference>
<reference evidence="10" key="1">
    <citation type="submission" date="2017-05" db="EMBL/GenBank/DDBJ databases">
        <title>The Genome Sequence of Enterococcus sp. 4G2_DIV0659.</title>
        <authorList>
            <consortium name="The Broad Institute Genomics Platform"/>
            <consortium name="The Broad Institute Genomic Center for Infectious Diseases"/>
            <person name="Earl A."/>
            <person name="Manson A."/>
            <person name="Schwartman J."/>
            <person name="Gilmore M."/>
            <person name="Abouelleil A."/>
            <person name="Cao P."/>
            <person name="Chapman S."/>
            <person name="Cusick C."/>
            <person name="Shea T."/>
            <person name="Young S."/>
            <person name="Neafsey D."/>
            <person name="Nusbaum C."/>
            <person name="Birren B."/>
        </authorList>
    </citation>
    <scope>NUCLEOTIDE SEQUENCE [LARGE SCALE GENOMIC DNA]</scope>
    <source>
        <strain evidence="10">4G2_DIV0659</strain>
    </source>
</reference>
<comment type="subcellular location">
    <subcellularLocation>
        <location evidence="1">Cell membrane</location>
        <topology evidence="1">Multi-pass membrane protein</topology>
    </subcellularLocation>
</comment>
<feature type="transmembrane region" description="Helical" evidence="7">
    <location>
        <begin position="316"/>
        <end position="336"/>
    </location>
</feature>
<evidence type="ECO:0000256" key="1">
    <source>
        <dbReference type="ARBA" id="ARBA00004651"/>
    </source>
</evidence>
<evidence type="ECO:0000256" key="2">
    <source>
        <dbReference type="ARBA" id="ARBA00007400"/>
    </source>
</evidence>
<feature type="transmembrane region" description="Helical" evidence="7">
    <location>
        <begin position="259"/>
        <end position="278"/>
    </location>
</feature>
<evidence type="ECO:0000259" key="8">
    <source>
        <dbReference type="Pfam" id="PF01757"/>
    </source>
</evidence>
<evidence type="ECO:0000256" key="5">
    <source>
        <dbReference type="ARBA" id="ARBA00022989"/>
    </source>
</evidence>
<feature type="transmembrane region" description="Helical" evidence="7">
    <location>
        <begin position="156"/>
        <end position="177"/>
    </location>
</feature>